<accession>A0AAN7BLQ8</accession>
<name>A0AAN7BLQ8_9PEZI</name>
<dbReference type="AlphaFoldDB" id="A0AAN7BLQ8"/>
<protein>
    <submittedName>
        <fullName evidence="2">F-box domain-protein</fullName>
    </submittedName>
</protein>
<evidence type="ECO:0000313" key="3">
    <source>
        <dbReference type="Proteomes" id="UP001301958"/>
    </source>
</evidence>
<dbReference type="EMBL" id="MU865363">
    <property type="protein sequence ID" value="KAK4225610.1"/>
    <property type="molecule type" value="Genomic_DNA"/>
</dbReference>
<organism evidence="2 3">
    <name type="scientific">Podospora fimiseda</name>
    <dbReference type="NCBI Taxonomy" id="252190"/>
    <lineage>
        <taxon>Eukaryota</taxon>
        <taxon>Fungi</taxon>
        <taxon>Dikarya</taxon>
        <taxon>Ascomycota</taxon>
        <taxon>Pezizomycotina</taxon>
        <taxon>Sordariomycetes</taxon>
        <taxon>Sordariomycetidae</taxon>
        <taxon>Sordariales</taxon>
        <taxon>Podosporaceae</taxon>
        <taxon>Podospora</taxon>
    </lineage>
</organism>
<reference evidence="2" key="2">
    <citation type="submission" date="2023-05" db="EMBL/GenBank/DDBJ databases">
        <authorList>
            <consortium name="Lawrence Berkeley National Laboratory"/>
            <person name="Steindorff A."/>
            <person name="Hensen N."/>
            <person name="Bonometti L."/>
            <person name="Westerberg I."/>
            <person name="Brannstrom I.O."/>
            <person name="Guillou S."/>
            <person name="Cros-Aarteil S."/>
            <person name="Calhoun S."/>
            <person name="Haridas S."/>
            <person name="Kuo A."/>
            <person name="Mondo S."/>
            <person name="Pangilinan J."/>
            <person name="Riley R."/>
            <person name="Labutti K."/>
            <person name="Andreopoulos B."/>
            <person name="Lipzen A."/>
            <person name="Chen C."/>
            <person name="Yanf M."/>
            <person name="Daum C."/>
            <person name="Ng V."/>
            <person name="Clum A."/>
            <person name="Ohm R."/>
            <person name="Martin F."/>
            <person name="Silar P."/>
            <person name="Natvig D."/>
            <person name="Lalanne C."/>
            <person name="Gautier V."/>
            <person name="Ament-Velasquez S.L."/>
            <person name="Kruys A."/>
            <person name="Hutchinson M.I."/>
            <person name="Powell A.J."/>
            <person name="Barry K."/>
            <person name="Miller A.N."/>
            <person name="Grigoriev I.V."/>
            <person name="Debuchy R."/>
            <person name="Gladieux P."/>
            <person name="Thoren M.H."/>
            <person name="Johannesson H."/>
        </authorList>
    </citation>
    <scope>NUCLEOTIDE SEQUENCE</scope>
    <source>
        <strain evidence="2">CBS 990.96</strain>
    </source>
</reference>
<comment type="caution">
    <text evidence="2">The sequence shown here is derived from an EMBL/GenBank/DDBJ whole genome shotgun (WGS) entry which is preliminary data.</text>
</comment>
<evidence type="ECO:0000256" key="1">
    <source>
        <dbReference type="SAM" id="MobiDB-lite"/>
    </source>
</evidence>
<proteinExistence type="predicted"/>
<reference evidence="2" key="1">
    <citation type="journal article" date="2023" name="Mol. Phylogenet. Evol.">
        <title>Genome-scale phylogeny and comparative genomics of the fungal order Sordariales.</title>
        <authorList>
            <person name="Hensen N."/>
            <person name="Bonometti L."/>
            <person name="Westerberg I."/>
            <person name="Brannstrom I.O."/>
            <person name="Guillou S."/>
            <person name="Cros-Aarteil S."/>
            <person name="Calhoun S."/>
            <person name="Haridas S."/>
            <person name="Kuo A."/>
            <person name="Mondo S."/>
            <person name="Pangilinan J."/>
            <person name="Riley R."/>
            <person name="LaButti K."/>
            <person name="Andreopoulos B."/>
            <person name="Lipzen A."/>
            <person name="Chen C."/>
            <person name="Yan M."/>
            <person name="Daum C."/>
            <person name="Ng V."/>
            <person name="Clum A."/>
            <person name="Steindorff A."/>
            <person name="Ohm R.A."/>
            <person name="Martin F."/>
            <person name="Silar P."/>
            <person name="Natvig D.O."/>
            <person name="Lalanne C."/>
            <person name="Gautier V."/>
            <person name="Ament-Velasquez S.L."/>
            <person name="Kruys A."/>
            <person name="Hutchinson M.I."/>
            <person name="Powell A.J."/>
            <person name="Barry K."/>
            <person name="Miller A.N."/>
            <person name="Grigoriev I.V."/>
            <person name="Debuchy R."/>
            <person name="Gladieux P."/>
            <person name="Hiltunen Thoren M."/>
            <person name="Johannesson H."/>
        </authorList>
    </citation>
    <scope>NUCLEOTIDE SEQUENCE</scope>
    <source>
        <strain evidence="2">CBS 990.96</strain>
    </source>
</reference>
<feature type="region of interest" description="Disordered" evidence="1">
    <location>
        <begin position="422"/>
        <end position="450"/>
    </location>
</feature>
<evidence type="ECO:0000313" key="2">
    <source>
        <dbReference type="EMBL" id="KAK4225610.1"/>
    </source>
</evidence>
<dbReference type="Proteomes" id="UP001301958">
    <property type="component" value="Unassembled WGS sequence"/>
</dbReference>
<keyword evidence="3" id="KW-1185">Reference proteome</keyword>
<gene>
    <name evidence="2" type="ORF">QBC38DRAFT_482559</name>
</gene>
<sequence>MDSVWNEKDEKQASIEPFRIDDLPPELLAEIFRCADTTPPSEHKARDEPEPRLFTEDNDRLKTLKNISLVNTKWRALSLPILFKHVIWTITPSTQVDLIYFYDTTTTFPILKFLMDKKLTNYVESFTMVVPSKLPDLFFARSDRATRNFSWDFLFNVLDLLRITILGKPEVLTSLVSRMLFNGGRSLDTGKQLYHILSLDRKGKSKPGTNAIVSAQETPPHRIFTIRPWTHLLLNEGSSIRIYRNYEYFLHRPPSILGHLLGCEEAPNDVPLVPPTLNSMSYIAIFPLCSHFDILIDNLPHVDKLFVQIVPQNDIMKDSVEMDHVNPADLWMERNSCHSHVMRRMLAIEDDGLGYHTANHPVAGPANQNEPPPEPINNWDLLREFESGDYADQQGWDLAVKIFTAGANTGWHVEREGVFVRPNLDPQSGYGTALPRPKMDGESGPADSLL</sequence>